<dbReference type="EMBL" id="QKRX01000003">
    <property type="protein sequence ID" value="RAU18805.1"/>
    <property type="molecule type" value="Genomic_DNA"/>
</dbReference>
<accession>A0A364NPJ5</accession>
<dbReference type="InterPro" id="IPR037682">
    <property type="entry name" value="TonB_C"/>
</dbReference>
<feature type="region of interest" description="Disordered" evidence="10">
    <location>
        <begin position="70"/>
        <end position="172"/>
    </location>
</feature>
<evidence type="ECO:0000256" key="4">
    <source>
        <dbReference type="ARBA" id="ARBA00022475"/>
    </source>
</evidence>
<organism evidence="13 14">
    <name type="scientific">Nitrincola tibetensis</name>
    <dbReference type="NCBI Taxonomy" id="2219697"/>
    <lineage>
        <taxon>Bacteria</taxon>
        <taxon>Pseudomonadati</taxon>
        <taxon>Pseudomonadota</taxon>
        <taxon>Gammaproteobacteria</taxon>
        <taxon>Oceanospirillales</taxon>
        <taxon>Oceanospirillaceae</taxon>
        <taxon>Nitrincola</taxon>
    </lineage>
</organism>
<evidence type="ECO:0000256" key="6">
    <source>
        <dbReference type="ARBA" id="ARBA00022692"/>
    </source>
</evidence>
<comment type="subcellular location">
    <subcellularLocation>
        <location evidence="1">Cell inner membrane</location>
        <topology evidence="1">Single-pass membrane protein</topology>
        <orientation evidence="1">Periplasmic side</orientation>
    </subcellularLocation>
</comment>
<dbReference type="Pfam" id="PF03544">
    <property type="entry name" value="TonB_C"/>
    <property type="match status" value="1"/>
</dbReference>
<evidence type="ECO:0000256" key="10">
    <source>
        <dbReference type="SAM" id="MobiDB-lite"/>
    </source>
</evidence>
<evidence type="ECO:0000313" key="14">
    <source>
        <dbReference type="Proteomes" id="UP000250744"/>
    </source>
</evidence>
<dbReference type="GO" id="GO:0098797">
    <property type="term" value="C:plasma membrane protein complex"/>
    <property type="evidence" value="ECO:0007669"/>
    <property type="project" value="TreeGrafter"/>
</dbReference>
<keyword evidence="5" id="KW-0997">Cell inner membrane</keyword>
<keyword evidence="8 11" id="KW-1133">Transmembrane helix</keyword>
<gene>
    <name evidence="13" type="ORF">DN062_04795</name>
</gene>
<dbReference type="GO" id="GO:0031992">
    <property type="term" value="F:energy transducer activity"/>
    <property type="evidence" value="ECO:0007669"/>
    <property type="project" value="TreeGrafter"/>
</dbReference>
<dbReference type="GO" id="GO:0015031">
    <property type="term" value="P:protein transport"/>
    <property type="evidence" value="ECO:0007669"/>
    <property type="project" value="UniProtKB-KW"/>
</dbReference>
<feature type="domain" description="TonB C-terminal" evidence="12">
    <location>
        <begin position="221"/>
        <end position="318"/>
    </location>
</feature>
<dbReference type="Gene3D" id="3.30.1150.10">
    <property type="match status" value="1"/>
</dbReference>
<keyword evidence="6 11" id="KW-0812">Transmembrane</keyword>
<evidence type="ECO:0000256" key="7">
    <source>
        <dbReference type="ARBA" id="ARBA00022927"/>
    </source>
</evidence>
<protein>
    <submittedName>
        <fullName evidence="13">Energy transducer TonB</fullName>
    </submittedName>
</protein>
<dbReference type="InterPro" id="IPR051045">
    <property type="entry name" value="TonB-dependent_transducer"/>
</dbReference>
<evidence type="ECO:0000256" key="2">
    <source>
        <dbReference type="ARBA" id="ARBA00006555"/>
    </source>
</evidence>
<keyword evidence="4" id="KW-1003">Cell membrane</keyword>
<name>A0A364NPJ5_9GAMM</name>
<keyword evidence="3" id="KW-0813">Transport</keyword>
<evidence type="ECO:0000256" key="3">
    <source>
        <dbReference type="ARBA" id="ARBA00022448"/>
    </source>
</evidence>
<dbReference type="InterPro" id="IPR006260">
    <property type="entry name" value="TonB/TolA_C"/>
</dbReference>
<evidence type="ECO:0000256" key="8">
    <source>
        <dbReference type="ARBA" id="ARBA00022989"/>
    </source>
</evidence>
<evidence type="ECO:0000256" key="9">
    <source>
        <dbReference type="ARBA" id="ARBA00023136"/>
    </source>
</evidence>
<reference evidence="13 14" key="1">
    <citation type="submission" date="2018-06" db="EMBL/GenBank/DDBJ databases">
        <title>Nitrincola tibetense sp. nov., isolated from Lake XuguoCo on Tibetan Plateau.</title>
        <authorList>
            <person name="Xing P."/>
        </authorList>
    </citation>
    <scope>NUCLEOTIDE SEQUENCE [LARGE SCALE GENOMIC DNA]</scope>
    <source>
        <strain evidence="14">xg18</strain>
    </source>
</reference>
<feature type="compositionally biased region" description="Pro residues" evidence="10">
    <location>
        <begin position="120"/>
        <end position="133"/>
    </location>
</feature>
<feature type="compositionally biased region" description="Polar residues" evidence="10">
    <location>
        <begin position="139"/>
        <end position="172"/>
    </location>
</feature>
<dbReference type="RefSeq" id="WP_112158077.1">
    <property type="nucleotide sequence ID" value="NZ_QKRX01000003.1"/>
</dbReference>
<dbReference type="AlphaFoldDB" id="A0A364NPJ5"/>
<evidence type="ECO:0000313" key="13">
    <source>
        <dbReference type="EMBL" id="RAU18805.1"/>
    </source>
</evidence>
<feature type="transmembrane region" description="Helical" evidence="11">
    <location>
        <begin position="21"/>
        <end position="39"/>
    </location>
</feature>
<dbReference type="SUPFAM" id="SSF74653">
    <property type="entry name" value="TolA/TonB C-terminal domain"/>
    <property type="match status" value="1"/>
</dbReference>
<keyword evidence="14" id="KW-1185">Reference proteome</keyword>
<proteinExistence type="inferred from homology"/>
<dbReference type="GO" id="GO:0055085">
    <property type="term" value="P:transmembrane transport"/>
    <property type="evidence" value="ECO:0007669"/>
    <property type="project" value="InterPro"/>
</dbReference>
<dbReference type="PANTHER" id="PTHR33446">
    <property type="entry name" value="PROTEIN TONB-RELATED"/>
    <property type="match status" value="1"/>
</dbReference>
<dbReference type="NCBIfam" id="TIGR01352">
    <property type="entry name" value="tonB_Cterm"/>
    <property type="match status" value="1"/>
</dbReference>
<evidence type="ECO:0000259" key="12">
    <source>
        <dbReference type="PROSITE" id="PS52015"/>
    </source>
</evidence>
<dbReference type="OrthoDB" id="9803361at2"/>
<sequence>MRYKAGHLTLWNAPEADRFRVYLFIALTLHGILILAISFKLPETRKPERTLDITLARYVSEQAPDDVDFFAQSNQQGSGDSEERLLPSVTEEAPLESEEINTQSMQPQPTPSADMEAVEPTPPTPEPPSPEPNPTQETGSTPVIATTQTQTERATVQQERTASSQPQPLSGHSASLLSRSMEIASLQAQLEYEQQKLAKRPRIRRLTSAPSTMAHTDAVYLDNWRRRIEAIGNLNYPDEARRSNTYGSLRLLVAVKPDGSVAYIEILQSSGHQILDDAATRIVQLAAPFQPFTTEMRKNTDLLEIIRTWKFENRAQVY</sequence>
<evidence type="ECO:0000256" key="11">
    <source>
        <dbReference type="SAM" id="Phobius"/>
    </source>
</evidence>
<dbReference type="Proteomes" id="UP000250744">
    <property type="component" value="Unassembled WGS sequence"/>
</dbReference>
<keyword evidence="7" id="KW-0653">Protein transport</keyword>
<comment type="similarity">
    <text evidence="2">Belongs to the TonB family.</text>
</comment>
<dbReference type="PROSITE" id="PS52015">
    <property type="entry name" value="TONB_CTD"/>
    <property type="match status" value="1"/>
</dbReference>
<evidence type="ECO:0000256" key="5">
    <source>
        <dbReference type="ARBA" id="ARBA00022519"/>
    </source>
</evidence>
<comment type="caution">
    <text evidence="13">The sequence shown here is derived from an EMBL/GenBank/DDBJ whole genome shotgun (WGS) entry which is preliminary data.</text>
</comment>
<evidence type="ECO:0000256" key="1">
    <source>
        <dbReference type="ARBA" id="ARBA00004383"/>
    </source>
</evidence>
<keyword evidence="9 11" id="KW-0472">Membrane</keyword>
<dbReference type="PANTHER" id="PTHR33446:SF11">
    <property type="entry name" value="TONB3"/>
    <property type="match status" value="1"/>
</dbReference>